<evidence type="ECO:0000313" key="1">
    <source>
        <dbReference type="EMBL" id="WWD80039.1"/>
    </source>
</evidence>
<evidence type="ECO:0000313" key="2">
    <source>
        <dbReference type="Proteomes" id="UP000321816"/>
    </source>
</evidence>
<reference evidence="1 2" key="1">
    <citation type="submission" date="2024-01" db="EMBL/GenBank/DDBJ databases">
        <title>Complete Genome Sequence of Alkalicoccus halolimnae BZ-SZ-XJ29T, a Moderately Halophilic Bacterium Isolated from a Salt Lake.</title>
        <authorList>
            <person name="Zhao B."/>
        </authorList>
    </citation>
    <scope>NUCLEOTIDE SEQUENCE [LARGE SCALE GENOMIC DNA]</scope>
    <source>
        <strain evidence="1 2">BZ-SZ-XJ29</strain>
    </source>
</reference>
<dbReference type="AlphaFoldDB" id="A0A5C7F8Z4"/>
<organism evidence="1 2">
    <name type="scientific">Alkalicoccus halolimnae</name>
    <dbReference type="NCBI Taxonomy" id="1667239"/>
    <lineage>
        <taxon>Bacteria</taxon>
        <taxon>Bacillati</taxon>
        <taxon>Bacillota</taxon>
        <taxon>Bacilli</taxon>
        <taxon>Bacillales</taxon>
        <taxon>Bacillaceae</taxon>
        <taxon>Alkalicoccus</taxon>
    </lineage>
</organism>
<dbReference type="InterPro" id="IPR019644">
    <property type="entry name" value="DUF2508"/>
</dbReference>
<name>A0A5C7F8Z4_9BACI</name>
<sequence>MGLTKKRKLRRKADEELIASLQVIKENVDRHEKYGNNSLNMQEDVMGEAKIERAKYMFLLREARYRGTTLY</sequence>
<proteinExistence type="predicted"/>
<dbReference type="EMBL" id="CP144914">
    <property type="protein sequence ID" value="WWD80039.1"/>
    <property type="molecule type" value="Genomic_DNA"/>
</dbReference>
<dbReference type="Pfam" id="PF10704">
    <property type="entry name" value="DUF2508"/>
    <property type="match status" value="1"/>
</dbReference>
<accession>A0A5C7F8Z4</accession>
<protein>
    <submittedName>
        <fullName evidence="1">YaaL family protein</fullName>
    </submittedName>
</protein>
<gene>
    <name evidence="1" type="ORF">FTX54_000140</name>
</gene>
<dbReference type="RefSeq" id="WP_147805277.1">
    <property type="nucleotide sequence ID" value="NZ_CP144914.1"/>
</dbReference>
<dbReference type="OrthoDB" id="2166610at2"/>
<dbReference type="KEGG" id="ahal:FTX54_000140"/>
<dbReference type="Proteomes" id="UP000321816">
    <property type="component" value="Chromosome"/>
</dbReference>
<keyword evidence="2" id="KW-1185">Reference proteome</keyword>